<evidence type="ECO:0000256" key="1">
    <source>
        <dbReference type="SAM" id="SignalP"/>
    </source>
</evidence>
<evidence type="ECO:0000313" key="3">
    <source>
        <dbReference type="Proteomes" id="UP001597297"/>
    </source>
</evidence>
<evidence type="ECO:0008006" key="4">
    <source>
        <dbReference type="Google" id="ProtNLM"/>
    </source>
</evidence>
<feature type="signal peptide" evidence="1">
    <location>
        <begin position="1"/>
        <end position="20"/>
    </location>
</feature>
<keyword evidence="1" id="KW-0732">Signal</keyword>
<dbReference type="EMBL" id="JBHUJC010000019">
    <property type="protein sequence ID" value="MFD2276072.1"/>
    <property type="molecule type" value="Genomic_DNA"/>
</dbReference>
<accession>A0ABW5E0F2</accession>
<protein>
    <recommendedName>
        <fullName evidence="4">Protein BatD</fullName>
    </recommendedName>
</protein>
<organism evidence="2 3">
    <name type="scientific">Rubritalea spongiae</name>
    <dbReference type="NCBI Taxonomy" id="430797"/>
    <lineage>
        <taxon>Bacteria</taxon>
        <taxon>Pseudomonadati</taxon>
        <taxon>Verrucomicrobiota</taxon>
        <taxon>Verrucomicrobiia</taxon>
        <taxon>Verrucomicrobiales</taxon>
        <taxon>Rubritaleaceae</taxon>
        <taxon>Rubritalea</taxon>
    </lineage>
</organism>
<name>A0ABW5E0F2_9BACT</name>
<sequence>MKSFLYHTLTLFITTLLAHAGEAVTLKLSTNECLPGDIVELTATSSTPSYQEFTLSIPAHKNLQLLAHETGPVTLENNHFSQTNHWVFQTVAPDSITLDDITATFTANSEPIPLAPLTLTIGTYPTLDTDLTPAVFPTAATTSATLNILWGLIPAALLIGIIVASKSRKQSPISEAAPIPTIEQLKAQLANNALPEELCYQLLNRRVLSERQKILIEQALYQPSFTANDLLQALNQGDDA</sequence>
<comment type="caution">
    <text evidence="2">The sequence shown here is derived from an EMBL/GenBank/DDBJ whole genome shotgun (WGS) entry which is preliminary data.</text>
</comment>
<gene>
    <name evidence="2" type="ORF">ACFSQZ_06305</name>
</gene>
<dbReference type="RefSeq" id="WP_377095293.1">
    <property type="nucleotide sequence ID" value="NZ_JBHSJM010000001.1"/>
</dbReference>
<dbReference type="Proteomes" id="UP001597297">
    <property type="component" value="Unassembled WGS sequence"/>
</dbReference>
<feature type="chain" id="PRO_5045261731" description="Protein BatD" evidence="1">
    <location>
        <begin position="21"/>
        <end position="240"/>
    </location>
</feature>
<evidence type="ECO:0000313" key="2">
    <source>
        <dbReference type="EMBL" id="MFD2276072.1"/>
    </source>
</evidence>
<proteinExistence type="predicted"/>
<reference evidence="3" key="1">
    <citation type="journal article" date="2019" name="Int. J. Syst. Evol. Microbiol.">
        <title>The Global Catalogue of Microorganisms (GCM) 10K type strain sequencing project: providing services to taxonomists for standard genome sequencing and annotation.</title>
        <authorList>
            <consortium name="The Broad Institute Genomics Platform"/>
            <consortium name="The Broad Institute Genome Sequencing Center for Infectious Disease"/>
            <person name="Wu L."/>
            <person name="Ma J."/>
        </authorList>
    </citation>
    <scope>NUCLEOTIDE SEQUENCE [LARGE SCALE GENOMIC DNA]</scope>
    <source>
        <strain evidence="3">JCM 16545</strain>
    </source>
</reference>
<keyword evidence="3" id="KW-1185">Reference proteome</keyword>